<dbReference type="InterPro" id="IPR054496">
    <property type="entry name" value="E217_GP41"/>
</dbReference>
<dbReference type="GeneID" id="23679217"/>
<dbReference type="Proteomes" id="UP000030228">
    <property type="component" value="Genome"/>
</dbReference>
<sequence>MKKRILRVTFNMPYGPEVIREDLDVRVRIMKAALRIQNRATMEIFGLTTQLRESLLSQFTAWKHRQRQVGMEDELMIKVSVEAGYSDQGREQVSRVFVGEVAIVDIISPPPDIGIRIQCYTRQIDRTKTIRNMPPANTTFVKFVEWGANEMGLNFICDTSYNDQVLKNPGRSITVASAILASIQDMYMPDVAAFVDDDILIVKDRDKVIRPDEVTNVNSFVGIPSWSEWGVEFQCLFEPSIRVAGGVAVESLMNPSVNGNYVITALEYDLASRDRPFYIKVMGSPAA</sequence>
<gene>
    <name evidence="1" type="primary">ORF58</name>
</gene>
<protein>
    <recommendedName>
        <fullName evidence="3">Phage protein</fullName>
    </recommendedName>
</protein>
<organism evidence="1 2">
    <name type="scientific">Pseudomonas phage vB_PaeM_PAO1_Ab27</name>
    <dbReference type="NCBI Taxonomy" id="1548907"/>
    <lineage>
        <taxon>Viruses</taxon>
        <taxon>Duplodnaviria</taxon>
        <taxon>Heunggongvirae</taxon>
        <taxon>Uroviricota</taxon>
        <taxon>Caudoviricetes</taxon>
        <taxon>Lindbergviridae</taxon>
        <taxon>Pbunavirus</taxon>
        <taxon>Pbunavirus LS1</taxon>
    </lineage>
</organism>
<name>A0A0A1IWV5_9CAUD</name>
<accession>A0A0A1IWV5</accession>
<dbReference type="KEGG" id="vg:23679217"/>
<dbReference type="Pfam" id="PF22759">
    <property type="entry name" value="E217_GP41"/>
    <property type="match status" value="1"/>
</dbReference>
<proteinExistence type="predicted"/>
<evidence type="ECO:0000313" key="1">
    <source>
        <dbReference type="EMBL" id="CEF89844.1"/>
    </source>
</evidence>
<dbReference type="RefSeq" id="YP_009124361.1">
    <property type="nucleotide sequence ID" value="NC_026586.1"/>
</dbReference>
<reference evidence="1 2" key="1">
    <citation type="journal article" date="2015" name="PLoS ONE">
        <title>Investigation of a Large Collection of Pseudomonas aeruginosa Bacteriophages Collected from a Single Environmental Source in Abidjan, Cote d'Ivoire.</title>
        <authorList>
            <person name="Essoh C."/>
            <person name="Latino L."/>
            <person name="Midoux C."/>
            <person name="Blouin Y."/>
            <person name="Loukou G."/>
            <person name="Nguetta S.P."/>
            <person name="Lathro S."/>
            <person name="Cablanmian A."/>
            <person name="Kouassi A.K."/>
            <person name="Vergnaud G."/>
            <person name="Pourcel C."/>
        </authorList>
    </citation>
    <scope>NUCLEOTIDE SEQUENCE [LARGE SCALE GENOMIC DNA]</scope>
    <source>
        <strain evidence="1">Ab27</strain>
    </source>
</reference>
<dbReference type="EMBL" id="LN610579">
    <property type="protein sequence ID" value="CEF89844.1"/>
    <property type="molecule type" value="Genomic_DNA"/>
</dbReference>
<evidence type="ECO:0000313" key="2">
    <source>
        <dbReference type="Proteomes" id="UP000030228"/>
    </source>
</evidence>
<evidence type="ECO:0008006" key="3">
    <source>
        <dbReference type="Google" id="ProtNLM"/>
    </source>
</evidence>